<reference evidence="7 8" key="1">
    <citation type="submission" date="2013-07" db="EMBL/GenBank/DDBJ databases">
        <authorList>
            <consortium name="DOE Joint Genome Institute"/>
            <person name="Reeve W."/>
            <person name="Huntemann M."/>
            <person name="Han J."/>
            <person name="Chen A."/>
            <person name="Kyrpides N."/>
            <person name="Mavromatis K."/>
            <person name="Markowitz V."/>
            <person name="Palaniappan K."/>
            <person name="Ivanova N."/>
            <person name="Schaumberg A."/>
            <person name="Pati A."/>
            <person name="Liolios K."/>
            <person name="Nordberg H.P."/>
            <person name="Cantor M.N."/>
            <person name="Hua S.X."/>
            <person name="Woyke T."/>
        </authorList>
    </citation>
    <scope>NUCLEOTIDE SEQUENCE [LARGE SCALE GENOMIC DNA]</scope>
    <source>
        <strain evidence="7 8">DSM 43889</strain>
    </source>
</reference>
<feature type="region of interest" description="Disordered" evidence="4">
    <location>
        <begin position="1"/>
        <end position="181"/>
    </location>
</feature>
<keyword evidence="5" id="KW-0812">Transmembrane</keyword>
<dbReference type="SUPFAM" id="SSF50156">
    <property type="entry name" value="PDZ domain-like"/>
    <property type="match status" value="1"/>
</dbReference>
<evidence type="ECO:0000259" key="6">
    <source>
        <dbReference type="PROSITE" id="PS50106"/>
    </source>
</evidence>
<protein>
    <submittedName>
        <fullName evidence="7">Serine protease PepD</fullName>
    </submittedName>
</protein>
<evidence type="ECO:0000256" key="5">
    <source>
        <dbReference type="SAM" id="Phobius"/>
    </source>
</evidence>
<keyword evidence="3" id="KW-0378">Hydrolase</keyword>
<keyword evidence="5" id="KW-1133">Transmembrane helix</keyword>
<feature type="transmembrane region" description="Helical" evidence="5">
    <location>
        <begin position="186"/>
        <end position="209"/>
    </location>
</feature>
<dbReference type="RefSeq" id="WP_269808355.1">
    <property type="nucleotide sequence ID" value="NZ_AUBJ02000001.1"/>
</dbReference>
<dbReference type="InterPro" id="IPR051201">
    <property type="entry name" value="Chloro_Bact_Ser_Proteases"/>
</dbReference>
<dbReference type="PROSITE" id="PS50106">
    <property type="entry name" value="PDZ"/>
    <property type="match status" value="1"/>
</dbReference>
<keyword evidence="2 7" id="KW-0645">Protease</keyword>
<dbReference type="InterPro" id="IPR009003">
    <property type="entry name" value="Peptidase_S1_PA"/>
</dbReference>
<dbReference type="GO" id="GO:0008233">
    <property type="term" value="F:peptidase activity"/>
    <property type="evidence" value="ECO:0007669"/>
    <property type="project" value="UniProtKB-KW"/>
</dbReference>
<dbReference type="InterPro" id="IPR001940">
    <property type="entry name" value="Peptidase_S1C"/>
</dbReference>
<dbReference type="Gene3D" id="2.30.42.10">
    <property type="match status" value="1"/>
</dbReference>
<comment type="caution">
    <text evidence="7">The sequence shown here is derived from an EMBL/GenBank/DDBJ whole genome shotgun (WGS) entry which is preliminary data.</text>
</comment>
<dbReference type="Pfam" id="PF13180">
    <property type="entry name" value="PDZ_2"/>
    <property type="match status" value="1"/>
</dbReference>
<reference evidence="7 8" key="2">
    <citation type="submission" date="2022-06" db="EMBL/GenBank/DDBJ databases">
        <title>Genomic Encyclopedia of Type Strains, Phase I: the one thousand microbial genomes (KMG-I) project.</title>
        <authorList>
            <person name="Kyrpides N."/>
        </authorList>
    </citation>
    <scope>NUCLEOTIDE SEQUENCE [LARGE SCALE GENOMIC DNA]</scope>
    <source>
        <strain evidence="7 8">DSM 43889</strain>
    </source>
</reference>
<proteinExistence type="inferred from homology"/>
<accession>A0ABT1JIY6</accession>
<dbReference type="GO" id="GO:0006508">
    <property type="term" value="P:proteolysis"/>
    <property type="evidence" value="ECO:0007669"/>
    <property type="project" value="UniProtKB-KW"/>
</dbReference>
<name>A0ABT1JIY6_ACTCY</name>
<dbReference type="InterPro" id="IPR036034">
    <property type="entry name" value="PDZ_sf"/>
</dbReference>
<dbReference type="PRINTS" id="PR00834">
    <property type="entry name" value="PROTEASES2C"/>
</dbReference>
<evidence type="ECO:0000256" key="3">
    <source>
        <dbReference type="ARBA" id="ARBA00022801"/>
    </source>
</evidence>
<dbReference type="Proteomes" id="UP000791080">
    <property type="component" value="Unassembled WGS sequence"/>
</dbReference>
<dbReference type="EMBL" id="AUBJ02000001">
    <property type="protein sequence ID" value="MCP2332484.1"/>
    <property type="molecule type" value="Genomic_DNA"/>
</dbReference>
<keyword evidence="5" id="KW-0472">Membrane</keyword>
<feature type="domain" description="PDZ" evidence="6">
    <location>
        <begin position="438"/>
        <end position="524"/>
    </location>
</feature>
<organism evidence="7 8">
    <name type="scientific">Actinoalloteichus caeruleus DSM 43889</name>
    <dbReference type="NCBI Taxonomy" id="1120930"/>
    <lineage>
        <taxon>Bacteria</taxon>
        <taxon>Bacillati</taxon>
        <taxon>Actinomycetota</taxon>
        <taxon>Actinomycetes</taxon>
        <taxon>Pseudonocardiales</taxon>
        <taxon>Pseudonocardiaceae</taxon>
        <taxon>Actinoalloteichus</taxon>
        <taxon>Actinoalloteichus cyanogriseus</taxon>
    </lineage>
</organism>
<dbReference type="SMART" id="SM00228">
    <property type="entry name" value="PDZ"/>
    <property type="match status" value="1"/>
</dbReference>
<dbReference type="InterPro" id="IPR001478">
    <property type="entry name" value="PDZ"/>
</dbReference>
<feature type="compositionally biased region" description="Basic and acidic residues" evidence="4">
    <location>
        <begin position="89"/>
        <end position="98"/>
    </location>
</feature>
<feature type="region of interest" description="Disordered" evidence="4">
    <location>
        <begin position="215"/>
        <end position="236"/>
    </location>
</feature>
<feature type="compositionally biased region" description="Low complexity" evidence="4">
    <location>
        <begin position="127"/>
        <end position="146"/>
    </location>
</feature>
<gene>
    <name evidence="7" type="ORF">G443_002754</name>
</gene>
<dbReference type="PANTHER" id="PTHR43343:SF3">
    <property type="entry name" value="PROTEASE DO-LIKE 8, CHLOROPLASTIC"/>
    <property type="match status" value="1"/>
</dbReference>
<feature type="compositionally biased region" description="Polar residues" evidence="4">
    <location>
        <begin position="105"/>
        <end position="115"/>
    </location>
</feature>
<dbReference type="CDD" id="cd06779">
    <property type="entry name" value="cpPDZ_Deg_HtrA-like"/>
    <property type="match status" value="1"/>
</dbReference>
<evidence type="ECO:0000256" key="2">
    <source>
        <dbReference type="ARBA" id="ARBA00022670"/>
    </source>
</evidence>
<evidence type="ECO:0000313" key="7">
    <source>
        <dbReference type="EMBL" id="MCP2332484.1"/>
    </source>
</evidence>
<dbReference type="SUPFAM" id="SSF50494">
    <property type="entry name" value="Trypsin-like serine proteases"/>
    <property type="match status" value="1"/>
</dbReference>
<evidence type="ECO:0000256" key="4">
    <source>
        <dbReference type="SAM" id="MobiDB-lite"/>
    </source>
</evidence>
<keyword evidence="8" id="KW-1185">Reference proteome</keyword>
<comment type="similarity">
    <text evidence="1">Belongs to the peptidase S1C family.</text>
</comment>
<evidence type="ECO:0000313" key="8">
    <source>
        <dbReference type="Proteomes" id="UP000791080"/>
    </source>
</evidence>
<sequence>MSDETSKPENDPDRSPDPASGAGSGGEADRTSRPSPSEDAAGHQPSGRGPDDRPDEQASAPGTAGLGGPPAAESGTNGGSRQHGWEPAPPRHGEDTSGHGHQRPGGQQESPTPQRYTPYGLPYSSSAQHHGGQYQYPGSQYGASSGAHGGSGQPGPFQPVPEHGFGNNPEHHRPAAAGRGKGTGRLVAGVAALALLAGAVGGGVTGWIVSERAGGGSSVSALDQQPPARNASNAPEGSVQQVAEKVLPSVTQLQVRGQSGAGEGSGVVLSSDGLILTNNHVVEPAVQGGQIVVAFADGTTAPAEIIGRDPSSDLAVVKASGVSDLTPAELGRSDDLSVGQDAVAIGSPFGLTGTVTSGIISSLDRPVRAGGEQGTEATVLDAIQTDAAINPGNSGGPLVDMEGRVIGINSAIYSPGAGTGQAGSVGLGFAIPIDQARRIADELRENGVATRAVLGVQLAVDSRQNGADVAQVIPGGAAAEAGVEEGDVVTKLNDRVIQSSDALIAAVRSEEPGATVTLTVRNQGGGDEREIQVTLGSETVG</sequence>
<dbReference type="PANTHER" id="PTHR43343">
    <property type="entry name" value="PEPTIDASE S12"/>
    <property type="match status" value="1"/>
</dbReference>
<dbReference type="Gene3D" id="2.40.10.10">
    <property type="entry name" value="Trypsin-like serine proteases"/>
    <property type="match status" value="2"/>
</dbReference>
<dbReference type="Pfam" id="PF13365">
    <property type="entry name" value="Trypsin_2"/>
    <property type="match status" value="1"/>
</dbReference>
<feature type="compositionally biased region" description="Basic and acidic residues" evidence="4">
    <location>
        <begin position="1"/>
        <end position="16"/>
    </location>
</feature>
<evidence type="ECO:0000256" key="1">
    <source>
        <dbReference type="ARBA" id="ARBA00010541"/>
    </source>
</evidence>
<dbReference type="InterPro" id="IPR043504">
    <property type="entry name" value="Peptidase_S1_PA_chymotrypsin"/>
</dbReference>